<feature type="compositionally biased region" description="Basic and acidic residues" evidence="1">
    <location>
        <begin position="324"/>
        <end position="333"/>
    </location>
</feature>
<sequence>MSYGSLLSSRFMPSFPLPGWEGTAPYRPEILLAKSRGSTYYLLPWRSAVEIKPEPIDWTVVNGVKFAPLEFQYTQSHLHVDPVREVGVFKCHKRETSYYEAELNHSGRSAFASATRMKYTFDDEGKMFPSQKYSDPVWEAGTLDELRSVGNFFVIQDKPQQRPEAGGAYTGHQGSLTMMLMFDEMGEVASASVKGGGEEIQYVRYYPVGIKPGALLTVAYTTGGPAHFLVLLEHQSAAITVTGVTYDMNTIDRWDDVGAAMTVMAHEQSMLPTGRLHWRGAQAPGFLSREPVTAREWLSSSRGRRWLFGLGARNDEYFIAPPRQRRDDARPRQDAGNGTTVDKPPTWATILHVDSEGASHYYETFSGKYPLSDGHLEKPLKDRILSMDHPVTKELNDLCAEGSLYYLPDFQPTESDDGETKTGNYTASVGNGSLTVEISHEGHEIRGMPSGNYAFEFAPLLHNLAGFLYPVGLGEDEAKFVLLRLSGITFGSYLRRLDFEALRSFTKKELMRWHVVKV</sequence>
<proteinExistence type="predicted"/>
<organism evidence="2 3">
    <name type="scientific">Perkinsus olseni</name>
    <name type="common">Perkinsus atlanticus</name>
    <dbReference type="NCBI Taxonomy" id="32597"/>
    <lineage>
        <taxon>Eukaryota</taxon>
        <taxon>Sar</taxon>
        <taxon>Alveolata</taxon>
        <taxon>Perkinsozoa</taxon>
        <taxon>Perkinsea</taxon>
        <taxon>Perkinsida</taxon>
        <taxon>Perkinsidae</taxon>
        <taxon>Perkinsus</taxon>
    </lineage>
</organism>
<accession>A0A7J6P1E5</accession>
<dbReference type="EMBL" id="JABANP010000111">
    <property type="protein sequence ID" value="KAF4689935.1"/>
    <property type="molecule type" value="Genomic_DNA"/>
</dbReference>
<evidence type="ECO:0000256" key="1">
    <source>
        <dbReference type="SAM" id="MobiDB-lite"/>
    </source>
</evidence>
<dbReference type="Proteomes" id="UP000541610">
    <property type="component" value="Unassembled WGS sequence"/>
</dbReference>
<dbReference type="AlphaFoldDB" id="A0A7J6P1E5"/>
<comment type="caution">
    <text evidence="2">The sequence shown here is derived from an EMBL/GenBank/DDBJ whole genome shotgun (WGS) entry which is preliminary data.</text>
</comment>
<protein>
    <submittedName>
        <fullName evidence="2">Uncharacterized protein</fullName>
    </submittedName>
</protein>
<reference evidence="2 3" key="1">
    <citation type="submission" date="2020-04" db="EMBL/GenBank/DDBJ databases">
        <title>Perkinsus olseni comparative genomics.</title>
        <authorList>
            <person name="Bogema D.R."/>
        </authorList>
    </citation>
    <scope>NUCLEOTIDE SEQUENCE [LARGE SCALE GENOMIC DNA]</scope>
    <source>
        <strain evidence="2">00978-12</strain>
    </source>
</reference>
<evidence type="ECO:0000313" key="2">
    <source>
        <dbReference type="EMBL" id="KAF4689935.1"/>
    </source>
</evidence>
<feature type="region of interest" description="Disordered" evidence="1">
    <location>
        <begin position="323"/>
        <end position="343"/>
    </location>
</feature>
<gene>
    <name evidence="2" type="ORF">FOZ60_000945</name>
</gene>
<name>A0A7J6P1E5_PEROL</name>
<evidence type="ECO:0000313" key="3">
    <source>
        <dbReference type="Proteomes" id="UP000541610"/>
    </source>
</evidence>